<keyword evidence="4" id="KW-1185">Reference proteome</keyword>
<evidence type="ECO:0000313" key="3">
    <source>
        <dbReference type="EMBL" id="CAB1369714.1"/>
    </source>
</evidence>
<protein>
    <submittedName>
        <fullName evidence="3">Short-chain dehydrogenase</fullName>
    </submittedName>
</protein>
<sequence>MYQVNLEDKVALVTGGSRGLGRAMVLGLARAGADVVIASRKLDTCESVAEEVRALGRQALPFAAHAGQMESLDALLEATYQRFGRLDILINNAGTNPVTAPLSDLTPELFQKVFEVNTKGPWYLASRAAPRMAKHGGGSIINVISVAGLKPPAYQGFYAATKSALHALTKVMAAEWASMGVRVNALAPGSFHSDMFDNSAAQLPGFMEGSIAATLQKRVAETDEVLGSVLYLASDMSSFTTGTTLVADGGYLAL</sequence>
<dbReference type="OrthoDB" id="8793699at2"/>
<accession>A0A6S6XXL3</accession>
<dbReference type="SUPFAM" id="SSF51735">
    <property type="entry name" value="NAD(P)-binding Rossmann-fold domains"/>
    <property type="match status" value="1"/>
</dbReference>
<dbReference type="Proteomes" id="UP000515733">
    <property type="component" value="Chromosome"/>
</dbReference>
<dbReference type="CDD" id="cd05233">
    <property type="entry name" value="SDR_c"/>
    <property type="match status" value="1"/>
</dbReference>
<evidence type="ECO:0000256" key="1">
    <source>
        <dbReference type="ARBA" id="ARBA00006484"/>
    </source>
</evidence>
<dbReference type="EMBL" id="LR778301">
    <property type="protein sequence ID" value="CAB1369714.1"/>
    <property type="molecule type" value="Genomic_DNA"/>
</dbReference>
<dbReference type="PROSITE" id="PS00061">
    <property type="entry name" value="ADH_SHORT"/>
    <property type="match status" value="1"/>
</dbReference>
<evidence type="ECO:0000313" key="4">
    <source>
        <dbReference type="Proteomes" id="UP000515733"/>
    </source>
</evidence>
<name>A0A6S6XXL3_9PROT</name>
<dbReference type="Gene3D" id="3.40.50.720">
    <property type="entry name" value="NAD(P)-binding Rossmann-like Domain"/>
    <property type="match status" value="1"/>
</dbReference>
<reference evidence="3 4" key="1">
    <citation type="submission" date="2020-03" db="EMBL/GenBank/DDBJ databases">
        <authorList>
            <consortium name="Genoscope - CEA"/>
            <person name="William W."/>
        </authorList>
    </citation>
    <scope>NUCLEOTIDE SEQUENCE [LARGE SCALE GENOMIC DNA]</scope>
    <source>
        <strain evidence="4">DSM 16959</strain>
    </source>
</reference>
<evidence type="ECO:0000256" key="2">
    <source>
        <dbReference type="RuleBase" id="RU000363"/>
    </source>
</evidence>
<proteinExistence type="inferred from homology"/>
<dbReference type="RefSeq" id="WP_145771082.1">
    <property type="nucleotide sequence ID" value="NZ_LR778301.1"/>
</dbReference>
<gene>
    <name evidence="3" type="ORF">DENOEST_2549</name>
</gene>
<dbReference type="KEGG" id="doe:DENOEST_2549"/>
<dbReference type="PANTHER" id="PTHR43943:SF2">
    <property type="entry name" value="DEHYDROGENASE_REDUCTASE 4"/>
    <property type="match status" value="1"/>
</dbReference>
<dbReference type="InterPro" id="IPR036291">
    <property type="entry name" value="NAD(P)-bd_dom_sf"/>
</dbReference>
<dbReference type="AlphaFoldDB" id="A0A6S6XXL3"/>
<comment type="similarity">
    <text evidence="1 2">Belongs to the short-chain dehydrogenases/reductases (SDR) family.</text>
</comment>
<dbReference type="NCBIfam" id="NF005559">
    <property type="entry name" value="PRK07231.1"/>
    <property type="match status" value="1"/>
</dbReference>
<organism evidence="3 4">
    <name type="scientific">Denitratisoma oestradiolicum</name>
    <dbReference type="NCBI Taxonomy" id="311182"/>
    <lineage>
        <taxon>Bacteria</taxon>
        <taxon>Pseudomonadati</taxon>
        <taxon>Pseudomonadota</taxon>
        <taxon>Betaproteobacteria</taxon>
        <taxon>Nitrosomonadales</taxon>
        <taxon>Sterolibacteriaceae</taxon>
        <taxon>Denitratisoma</taxon>
    </lineage>
</organism>
<dbReference type="PANTHER" id="PTHR43943">
    <property type="entry name" value="DEHYDROGENASE/REDUCTASE (SDR FAMILY) MEMBER 4"/>
    <property type="match status" value="1"/>
</dbReference>
<dbReference type="FunFam" id="3.40.50.720:FF:000084">
    <property type="entry name" value="Short-chain dehydrogenase reductase"/>
    <property type="match status" value="1"/>
</dbReference>
<dbReference type="InterPro" id="IPR002347">
    <property type="entry name" value="SDR_fam"/>
</dbReference>
<dbReference type="InterPro" id="IPR020904">
    <property type="entry name" value="Sc_DH/Rdtase_CS"/>
</dbReference>
<dbReference type="Pfam" id="PF00106">
    <property type="entry name" value="adh_short"/>
    <property type="match status" value="1"/>
</dbReference>
<dbReference type="PRINTS" id="PR00081">
    <property type="entry name" value="GDHRDH"/>
</dbReference>
<dbReference type="PRINTS" id="PR00080">
    <property type="entry name" value="SDRFAMILY"/>
</dbReference>